<dbReference type="PROSITE" id="PS50893">
    <property type="entry name" value="ABC_TRANSPORTER_2"/>
    <property type="match status" value="1"/>
</dbReference>
<dbReference type="EMBL" id="FNQE01000011">
    <property type="protein sequence ID" value="SDY91943.1"/>
    <property type="molecule type" value="Genomic_DNA"/>
</dbReference>
<evidence type="ECO:0000259" key="6">
    <source>
        <dbReference type="PROSITE" id="PS50893"/>
    </source>
</evidence>
<proteinExistence type="inferred from homology"/>
<organism evidence="7 8">
    <name type="scientific">Proteiniborus ethanoligenes</name>
    <dbReference type="NCBI Taxonomy" id="415015"/>
    <lineage>
        <taxon>Bacteria</taxon>
        <taxon>Bacillati</taxon>
        <taxon>Bacillota</taxon>
        <taxon>Clostridia</taxon>
        <taxon>Eubacteriales</taxon>
        <taxon>Proteiniborus</taxon>
    </lineage>
</organism>
<dbReference type="PROSITE" id="PS00211">
    <property type="entry name" value="ABC_TRANSPORTER_1"/>
    <property type="match status" value="1"/>
</dbReference>
<evidence type="ECO:0000256" key="1">
    <source>
        <dbReference type="ARBA" id="ARBA00005417"/>
    </source>
</evidence>
<dbReference type="InterPro" id="IPR027417">
    <property type="entry name" value="P-loop_NTPase"/>
</dbReference>
<dbReference type="STRING" id="415015.SAMN05660462_01238"/>
<accession>A0A1H3NT57</accession>
<dbReference type="OrthoDB" id="9776369at2"/>
<dbReference type="SUPFAM" id="SSF52540">
    <property type="entry name" value="P-loop containing nucleoside triphosphate hydrolases"/>
    <property type="match status" value="1"/>
</dbReference>
<dbReference type="PANTHER" id="PTHR43820">
    <property type="entry name" value="HIGH-AFFINITY BRANCHED-CHAIN AMINO ACID TRANSPORT ATP-BINDING PROTEIN LIVF"/>
    <property type="match status" value="1"/>
</dbReference>
<dbReference type="InterPro" id="IPR003439">
    <property type="entry name" value="ABC_transporter-like_ATP-bd"/>
</dbReference>
<comment type="similarity">
    <text evidence="1">Belongs to the ABC transporter superfamily.</text>
</comment>
<evidence type="ECO:0000313" key="7">
    <source>
        <dbReference type="EMBL" id="SDY91943.1"/>
    </source>
</evidence>
<dbReference type="AlphaFoldDB" id="A0A1H3NT57"/>
<keyword evidence="4 7" id="KW-0067">ATP-binding</keyword>
<feature type="domain" description="ABC transporter" evidence="6">
    <location>
        <begin position="5"/>
        <end position="234"/>
    </location>
</feature>
<dbReference type="RefSeq" id="WP_091728682.1">
    <property type="nucleotide sequence ID" value="NZ_FNQE01000011.1"/>
</dbReference>
<dbReference type="InterPro" id="IPR003593">
    <property type="entry name" value="AAA+_ATPase"/>
</dbReference>
<dbReference type="Pfam" id="PF00005">
    <property type="entry name" value="ABC_tran"/>
    <property type="match status" value="1"/>
</dbReference>
<dbReference type="InterPro" id="IPR052156">
    <property type="entry name" value="BCAA_Transport_ATP-bd_LivF"/>
</dbReference>
<keyword evidence="3" id="KW-0547">Nucleotide-binding</keyword>
<keyword evidence="2" id="KW-0813">Transport</keyword>
<dbReference type="GO" id="GO:0016887">
    <property type="term" value="F:ATP hydrolysis activity"/>
    <property type="evidence" value="ECO:0007669"/>
    <property type="project" value="InterPro"/>
</dbReference>
<keyword evidence="5" id="KW-0029">Amino-acid transport</keyword>
<keyword evidence="8" id="KW-1185">Reference proteome</keyword>
<sequence>MTSILKTEDLVSYIGLYTILQGVNVEVNKGEAIAILGRNGAGKTTFLKTIMGLVNTRSGSIMLDGESIVGVPTYHIAKKGIGYVPEDYGVFDELTIEENLKIAMWKEDKVTLDRLARVLDLFPDLKIAYKRLAKTLSGGQRQMLSISRALLNDNKIILIDEPSKGLAPVVIERLGLALREISKESTILLVEQNFALACAVASRYYIIDEGRTVHDGTIKDLIKDTELQAKHLGI</sequence>
<dbReference type="CDD" id="cd03224">
    <property type="entry name" value="ABC_TM1139_LivF_branched"/>
    <property type="match status" value="1"/>
</dbReference>
<evidence type="ECO:0000256" key="4">
    <source>
        <dbReference type="ARBA" id="ARBA00022840"/>
    </source>
</evidence>
<dbReference type="PANTHER" id="PTHR43820:SF2">
    <property type="entry name" value="ABC TRANSPORTER ATP-BINDING PROTEIN"/>
    <property type="match status" value="1"/>
</dbReference>
<protein>
    <submittedName>
        <fullName evidence="7">Amino acid/amide ABC transporter ATP-binding protein 2, HAAT family (TC 3.A.1.4.-)</fullName>
    </submittedName>
</protein>
<dbReference type="GO" id="GO:0015807">
    <property type="term" value="P:L-amino acid transport"/>
    <property type="evidence" value="ECO:0007669"/>
    <property type="project" value="TreeGrafter"/>
</dbReference>
<name>A0A1H3NT57_9FIRM</name>
<dbReference type="Proteomes" id="UP000198625">
    <property type="component" value="Unassembled WGS sequence"/>
</dbReference>
<reference evidence="7 8" key="1">
    <citation type="submission" date="2016-10" db="EMBL/GenBank/DDBJ databases">
        <authorList>
            <person name="de Groot N.N."/>
        </authorList>
    </citation>
    <scope>NUCLEOTIDE SEQUENCE [LARGE SCALE GENOMIC DNA]</scope>
    <source>
        <strain evidence="7 8">DSM 21650</strain>
    </source>
</reference>
<dbReference type="InterPro" id="IPR017871">
    <property type="entry name" value="ABC_transporter-like_CS"/>
</dbReference>
<evidence type="ECO:0000256" key="5">
    <source>
        <dbReference type="ARBA" id="ARBA00022970"/>
    </source>
</evidence>
<dbReference type="GO" id="GO:0015658">
    <property type="term" value="F:branched-chain amino acid transmembrane transporter activity"/>
    <property type="evidence" value="ECO:0007669"/>
    <property type="project" value="TreeGrafter"/>
</dbReference>
<dbReference type="GO" id="GO:0005524">
    <property type="term" value="F:ATP binding"/>
    <property type="evidence" value="ECO:0007669"/>
    <property type="project" value="UniProtKB-KW"/>
</dbReference>
<evidence type="ECO:0000256" key="2">
    <source>
        <dbReference type="ARBA" id="ARBA00022448"/>
    </source>
</evidence>
<evidence type="ECO:0000313" key="8">
    <source>
        <dbReference type="Proteomes" id="UP000198625"/>
    </source>
</evidence>
<gene>
    <name evidence="7" type="ORF">SAMN05660462_01238</name>
</gene>
<evidence type="ECO:0000256" key="3">
    <source>
        <dbReference type="ARBA" id="ARBA00022741"/>
    </source>
</evidence>
<dbReference type="SMART" id="SM00382">
    <property type="entry name" value="AAA"/>
    <property type="match status" value="1"/>
</dbReference>
<dbReference type="Gene3D" id="3.40.50.300">
    <property type="entry name" value="P-loop containing nucleotide triphosphate hydrolases"/>
    <property type="match status" value="1"/>
</dbReference>